<proteinExistence type="predicted"/>
<protein>
    <submittedName>
        <fullName evidence="2">Uncharacterized protein</fullName>
    </submittedName>
</protein>
<dbReference type="Proteomes" id="UP000266841">
    <property type="component" value="Unassembled WGS sequence"/>
</dbReference>
<organism evidence="2 3">
    <name type="scientific">Thalassiosira oceanica</name>
    <name type="common">Marine diatom</name>
    <dbReference type="NCBI Taxonomy" id="159749"/>
    <lineage>
        <taxon>Eukaryota</taxon>
        <taxon>Sar</taxon>
        <taxon>Stramenopiles</taxon>
        <taxon>Ochrophyta</taxon>
        <taxon>Bacillariophyta</taxon>
        <taxon>Coscinodiscophyceae</taxon>
        <taxon>Thalassiosirophycidae</taxon>
        <taxon>Thalassiosirales</taxon>
        <taxon>Thalassiosiraceae</taxon>
        <taxon>Thalassiosira</taxon>
    </lineage>
</organism>
<feature type="compositionally biased region" description="Acidic residues" evidence="1">
    <location>
        <begin position="189"/>
        <end position="208"/>
    </location>
</feature>
<gene>
    <name evidence="2" type="ORF">THAOC_20221</name>
</gene>
<dbReference type="AlphaFoldDB" id="K0SM62"/>
<accession>K0SM62</accession>
<dbReference type="EMBL" id="AGNL01022726">
    <property type="protein sequence ID" value="EJK59542.1"/>
    <property type="molecule type" value="Genomic_DNA"/>
</dbReference>
<feature type="compositionally biased region" description="Basic and acidic residues" evidence="1">
    <location>
        <begin position="68"/>
        <end position="85"/>
    </location>
</feature>
<feature type="non-terminal residue" evidence="2">
    <location>
        <position position="215"/>
    </location>
</feature>
<reference evidence="2 3" key="1">
    <citation type="journal article" date="2012" name="Genome Biol.">
        <title>Genome and low-iron response of an oceanic diatom adapted to chronic iron limitation.</title>
        <authorList>
            <person name="Lommer M."/>
            <person name="Specht M."/>
            <person name="Roy A.S."/>
            <person name="Kraemer L."/>
            <person name="Andreson R."/>
            <person name="Gutowska M.A."/>
            <person name="Wolf J."/>
            <person name="Bergner S.V."/>
            <person name="Schilhabel M.B."/>
            <person name="Klostermeier U.C."/>
            <person name="Beiko R.G."/>
            <person name="Rosenstiel P."/>
            <person name="Hippler M."/>
            <person name="Laroche J."/>
        </authorList>
    </citation>
    <scope>NUCLEOTIDE SEQUENCE [LARGE SCALE GENOMIC DNA]</scope>
    <source>
        <strain evidence="2 3">CCMP1005</strain>
    </source>
</reference>
<keyword evidence="3" id="KW-1185">Reference proteome</keyword>
<sequence length="215" mass="22304">MRNDAPSKDLSSAVPCRPAPAKPGDVRLRGVAFVRDGEGRSHVVHGSSPKLEERANATDGKTLGGGGRCDETAARCHARGREQETHGTAGLRPRRRREERPGIRGGEGAGGGLGAIRGQASEGPLPLGGKDGDDDGKDAGGGDGKRATGLRPPGWTRCRPPKKAAQPCEPPPSESSDADGDAAKGPNGGEEDDGDEEWRDEWVIDDAEGVQAARP</sequence>
<evidence type="ECO:0000313" key="3">
    <source>
        <dbReference type="Proteomes" id="UP000266841"/>
    </source>
</evidence>
<feature type="region of interest" description="Disordered" evidence="1">
    <location>
        <begin position="1"/>
        <end position="215"/>
    </location>
</feature>
<feature type="compositionally biased region" description="Gly residues" evidence="1">
    <location>
        <begin position="103"/>
        <end position="115"/>
    </location>
</feature>
<feature type="compositionally biased region" description="Basic and acidic residues" evidence="1">
    <location>
        <begin position="137"/>
        <end position="146"/>
    </location>
</feature>
<evidence type="ECO:0000313" key="2">
    <source>
        <dbReference type="EMBL" id="EJK59542.1"/>
    </source>
</evidence>
<name>K0SM62_THAOC</name>
<comment type="caution">
    <text evidence="2">The sequence shown here is derived from an EMBL/GenBank/DDBJ whole genome shotgun (WGS) entry which is preliminary data.</text>
</comment>
<evidence type="ECO:0000256" key="1">
    <source>
        <dbReference type="SAM" id="MobiDB-lite"/>
    </source>
</evidence>